<protein>
    <submittedName>
        <fullName evidence="1">DNA/RNA polymerases superfamily protein</fullName>
    </submittedName>
</protein>
<gene>
    <name evidence="1" type="ORF">EPI10_019970</name>
</gene>
<evidence type="ECO:0000313" key="2">
    <source>
        <dbReference type="Proteomes" id="UP000325315"/>
    </source>
</evidence>
<organism evidence="1 2">
    <name type="scientific">Gossypium australe</name>
    <dbReference type="NCBI Taxonomy" id="47621"/>
    <lineage>
        <taxon>Eukaryota</taxon>
        <taxon>Viridiplantae</taxon>
        <taxon>Streptophyta</taxon>
        <taxon>Embryophyta</taxon>
        <taxon>Tracheophyta</taxon>
        <taxon>Spermatophyta</taxon>
        <taxon>Magnoliopsida</taxon>
        <taxon>eudicotyledons</taxon>
        <taxon>Gunneridae</taxon>
        <taxon>Pentapetalae</taxon>
        <taxon>rosids</taxon>
        <taxon>malvids</taxon>
        <taxon>Malvales</taxon>
        <taxon>Malvaceae</taxon>
        <taxon>Malvoideae</taxon>
        <taxon>Gossypium</taxon>
    </lineage>
</organism>
<dbReference type="InterPro" id="IPR032567">
    <property type="entry name" value="RTL1-rel"/>
</dbReference>
<keyword evidence="2" id="KW-1185">Reference proteome</keyword>
<dbReference type="PANTHER" id="PTHR15503:SF45">
    <property type="entry name" value="RNA-DIRECTED DNA POLYMERASE HOMOLOG"/>
    <property type="match status" value="1"/>
</dbReference>
<comment type="caution">
    <text evidence="1">The sequence shown here is derived from an EMBL/GenBank/DDBJ whole genome shotgun (WGS) entry which is preliminary data.</text>
</comment>
<accession>A0A5B6WDX3</accession>
<dbReference type="OrthoDB" id="1735095at2759"/>
<evidence type="ECO:0000313" key="1">
    <source>
        <dbReference type="EMBL" id="KAA3479464.1"/>
    </source>
</evidence>
<dbReference type="SUPFAM" id="SSF56672">
    <property type="entry name" value="DNA/RNA polymerases"/>
    <property type="match status" value="1"/>
</dbReference>
<name>A0A5B6WDX3_9ROSI</name>
<dbReference type="EMBL" id="SMMG02000003">
    <property type="protein sequence ID" value="KAA3479464.1"/>
    <property type="molecule type" value="Genomic_DNA"/>
</dbReference>
<reference evidence="2" key="1">
    <citation type="journal article" date="2019" name="Plant Biotechnol. J.">
        <title>Genome sequencing of the Australian wild diploid species Gossypium australe highlights disease resistance and delayed gland morphogenesis.</title>
        <authorList>
            <person name="Cai Y."/>
            <person name="Cai X."/>
            <person name="Wang Q."/>
            <person name="Wang P."/>
            <person name="Zhang Y."/>
            <person name="Cai C."/>
            <person name="Xu Y."/>
            <person name="Wang K."/>
            <person name="Zhou Z."/>
            <person name="Wang C."/>
            <person name="Geng S."/>
            <person name="Li B."/>
            <person name="Dong Q."/>
            <person name="Hou Y."/>
            <person name="Wang H."/>
            <person name="Ai P."/>
            <person name="Liu Z."/>
            <person name="Yi F."/>
            <person name="Sun M."/>
            <person name="An G."/>
            <person name="Cheng J."/>
            <person name="Zhang Y."/>
            <person name="Shi Q."/>
            <person name="Xie Y."/>
            <person name="Shi X."/>
            <person name="Chang Y."/>
            <person name="Huang F."/>
            <person name="Chen Y."/>
            <person name="Hong S."/>
            <person name="Mi L."/>
            <person name="Sun Q."/>
            <person name="Zhang L."/>
            <person name="Zhou B."/>
            <person name="Peng R."/>
            <person name="Zhang X."/>
            <person name="Liu F."/>
        </authorList>
    </citation>
    <scope>NUCLEOTIDE SEQUENCE [LARGE SCALE GENOMIC DNA]</scope>
    <source>
        <strain evidence="2">cv. PA1801</strain>
    </source>
</reference>
<dbReference type="Proteomes" id="UP000325315">
    <property type="component" value="Unassembled WGS sequence"/>
</dbReference>
<proteinExistence type="predicted"/>
<dbReference type="Gene3D" id="3.10.10.10">
    <property type="entry name" value="HIV Type 1 Reverse Transcriptase, subunit A, domain 1"/>
    <property type="match status" value="1"/>
</dbReference>
<sequence>MISAQKMISRGCEAFLAYVLDTRDFVSKLDQVLPPEREVEFSIDLVPETIPISIPPYIMALTELKELQAQLQELLDRCFICPSVFPWDSSLRLCIDYQQQNKVTVKNNIHCLVKNCNVMKTTFRTRYGYYKFLVMPFRIHNRWSQSIRGTSLPTNS</sequence>
<dbReference type="PANTHER" id="PTHR15503">
    <property type="entry name" value="LDOC1 RELATED"/>
    <property type="match status" value="1"/>
</dbReference>
<dbReference type="InterPro" id="IPR043502">
    <property type="entry name" value="DNA/RNA_pol_sf"/>
</dbReference>
<dbReference type="AlphaFoldDB" id="A0A5B6WDX3"/>